<dbReference type="CDD" id="cd23462">
    <property type="entry name" value="beta-trefoil_Ricin_Pgant9-like"/>
    <property type="match status" value="1"/>
</dbReference>
<dbReference type="PANTHER" id="PTHR11675:SF131">
    <property type="entry name" value="POLYPEPTIDE N-ACETYLGALACTOSAMINYLTRANSFERASE 9-RELATED"/>
    <property type="match status" value="1"/>
</dbReference>
<evidence type="ECO:0000313" key="16">
    <source>
        <dbReference type="Proteomes" id="UP000036681"/>
    </source>
</evidence>
<evidence type="ECO:0000256" key="4">
    <source>
        <dbReference type="ARBA" id="ARBA00005680"/>
    </source>
</evidence>
<dbReference type="GO" id="GO:0006493">
    <property type="term" value="P:protein O-linked glycosylation"/>
    <property type="evidence" value="ECO:0007669"/>
    <property type="project" value="TreeGrafter"/>
</dbReference>
<dbReference type="SUPFAM" id="SSF53448">
    <property type="entry name" value="Nucleotide-diphospho-sugar transferases"/>
    <property type="match status" value="1"/>
</dbReference>
<dbReference type="Proteomes" id="UP000036681">
    <property type="component" value="Unplaced"/>
</dbReference>
<dbReference type="Gene3D" id="3.90.550.10">
    <property type="entry name" value="Spore Coat Polysaccharide Biosynthesis Protein SpsA, Chain A"/>
    <property type="match status" value="1"/>
</dbReference>
<evidence type="ECO:0000259" key="15">
    <source>
        <dbReference type="SMART" id="SM00458"/>
    </source>
</evidence>
<evidence type="ECO:0000256" key="2">
    <source>
        <dbReference type="ARBA" id="ARBA00004323"/>
    </source>
</evidence>
<comment type="subcellular location">
    <subcellularLocation>
        <location evidence="2 14">Golgi apparatus membrane</location>
        <topology evidence="2 14">Single-pass type II membrane protein</topology>
    </subcellularLocation>
</comment>
<evidence type="ECO:0000256" key="1">
    <source>
        <dbReference type="ARBA" id="ARBA00001936"/>
    </source>
</evidence>
<dbReference type="EC" id="2.4.1.-" evidence="14"/>
<evidence type="ECO:0000256" key="10">
    <source>
        <dbReference type="ARBA" id="ARBA00023136"/>
    </source>
</evidence>
<evidence type="ECO:0000256" key="5">
    <source>
        <dbReference type="ARBA" id="ARBA00022692"/>
    </source>
</evidence>
<dbReference type="InterPro" id="IPR035992">
    <property type="entry name" value="Ricin_B-like_lectins"/>
</dbReference>
<comment type="cofactor">
    <cofactor evidence="1 14">
        <name>Mn(2+)</name>
        <dbReference type="ChEBI" id="CHEBI:29035"/>
    </cofactor>
</comment>
<comment type="pathway">
    <text evidence="3 14">Protein modification; protein glycosylation.</text>
</comment>
<dbReference type="SUPFAM" id="SSF50370">
    <property type="entry name" value="Ricin B-like lectins"/>
    <property type="match status" value="1"/>
</dbReference>
<proteinExistence type="inferred from homology"/>
<protein>
    <recommendedName>
        <fullName evidence="14">Polypeptide N-acetylgalactosaminyltransferase</fullName>
        <ecNumber evidence="14">2.4.1.-</ecNumber>
    </recommendedName>
    <alternativeName>
        <fullName evidence="14">Protein-UDP acetylgalactosaminyltransferase</fullName>
    </alternativeName>
</protein>
<dbReference type="GO" id="GO:0000139">
    <property type="term" value="C:Golgi membrane"/>
    <property type="evidence" value="ECO:0007669"/>
    <property type="project" value="UniProtKB-SubCell"/>
</dbReference>
<dbReference type="PANTHER" id="PTHR11675">
    <property type="entry name" value="N-ACETYLGALACTOSAMINYLTRANSFERASE"/>
    <property type="match status" value="1"/>
</dbReference>
<keyword evidence="7" id="KW-0735">Signal-anchor</keyword>
<dbReference type="Gene3D" id="2.80.10.50">
    <property type="match status" value="1"/>
</dbReference>
<dbReference type="CDD" id="cd02510">
    <property type="entry name" value="pp-GalNAc-T"/>
    <property type="match status" value="1"/>
</dbReference>
<evidence type="ECO:0000256" key="13">
    <source>
        <dbReference type="ARBA" id="ARBA00023211"/>
    </source>
</evidence>
<dbReference type="PROSITE" id="PS50231">
    <property type="entry name" value="RICIN_B_LECTIN"/>
    <property type="match status" value="1"/>
</dbReference>
<evidence type="ECO:0000256" key="6">
    <source>
        <dbReference type="ARBA" id="ARBA00022734"/>
    </source>
</evidence>
<keyword evidence="10 14" id="KW-0472">Membrane</keyword>
<dbReference type="WBParaSite" id="ALUE_0000515001-mRNA-1">
    <property type="protein sequence ID" value="ALUE_0000515001-mRNA-1"/>
    <property type="gene ID" value="ALUE_0000515001"/>
</dbReference>
<keyword evidence="14" id="KW-0328">Glycosyltransferase</keyword>
<dbReference type="InterPro" id="IPR045885">
    <property type="entry name" value="GalNAc-T"/>
</dbReference>
<sequence length="712" mass="81937">MLGKSTEMIGAVPEKSFISSCIPVVLIMFHSRPSQRRNFLLNMLSIVGAYWIISTLLSFNHIDRRESLEDSAVLNANEAPEEKVNVKKEPRIRARRNREPETLDSIRERNINRVQVTAVDTVKEISVDNGLNDNEKCLQHWRDFEKISTKTISSYGIVTKAEATLDAMAAGKKKQYETTTPKPNIPEPRRLVYNENSPIYRRGDPNQAGEFGAAVKIDKEKLPPSERKKYDEGFKRNSFNEYVSEMISLHRSLPNNTDEMCKNISYSENLPDASVIICFHNEAWSALLRTVHSVLDRTPQKLLTEIILVDDFSDMDHLKKPLEDYLSQFGKVRIVRMESRMGLIRARLKGASVARGTVLIYLDSHCECMEGWVEPLLDRIAQNSSHVVTPVIDTIDLETFQYHLSGHNRLSVGGFNWGLVFNWHILPDRDFKAMKTRIDPVPSPTMAGGLFAIDRQYFEKLGTYDPGFDIWGGENLEISFKIWMCGGRLEIVPCSHVGHVFRKKSPYKWRTGVNVLQRNNVRLAEVWLDEYKEIYYERINHKLGEYGDVSERKRLRERLKCHSFKWYLDNVFPDLFIPSKAIGKGEIRNRGNPKFCVDHEVGRNVVNDAVIPYPCHLMGGNQFWLLSKEGEIRRDEYCIDYPGRGSVVTYECHGSKGNQLWEYNHESGRIYHPISRKCLALSDDDKKLIMSACDKANDRQSWAFQHYSSTVS</sequence>
<keyword evidence="14" id="KW-0808">Transferase</keyword>
<keyword evidence="11 14" id="KW-1015">Disulfide bond</keyword>
<evidence type="ECO:0000256" key="7">
    <source>
        <dbReference type="ARBA" id="ARBA00022968"/>
    </source>
</evidence>
<dbReference type="AlphaFoldDB" id="A0A9J2P5J8"/>
<dbReference type="GO" id="GO:0004653">
    <property type="term" value="F:polypeptide N-acetylgalactosaminyltransferase activity"/>
    <property type="evidence" value="ECO:0007669"/>
    <property type="project" value="TreeGrafter"/>
</dbReference>
<organism evidence="16 17">
    <name type="scientific">Ascaris lumbricoides</name>
    <name type="common">Giant roundworm</name>
    <dbReference type="NCBI Taxonomy" id="6252"/>
    <lineage>
        <taxon>Eukaryota</taxon>
        <taxon>Metazoa</taxon>
        <taxon>Ecdysozoa</taxon>
        <taxon>Nematoda</taxon>
        <taxon>Chromadorea</taxon>
        <taxon>Rhabditida</taxon>
        <taxon>Spirurina</taxon>
        <taxon>Ascaridomorpha</taxon>
        <taxon>Ascaridoidea</taxon>
        <taxon>Ascarididae</taxon>
        <taxon>Ascaris</taxon>
    </lineage>
</organism>
<dbReference type="Pfam" id="PF00652">
    <property type="entry name" value="Ricin_B_lectin"/>
    <property type="match status" value="1"/>
</dbReference>
<evidence type="ECO:0000256" key="9">
    <source>
        <dbReference type="ARBA" id="ARBA00023034"/>
    </source>
</evidence>
<keyword evidence="9 14" id="KW-0333">Golgi apparatus</keyword>
<evidence type="ECO:0000256" key="14">
    <source>
        <dbReference type="RuleBase" id="RU361242"/>
    </source>
</evidence>
<dbReference type="InterPro" id="IPR029044">
    <property type="entry name" value="Nucleotide-diphossugar_trans"/>
</dbReference>
<dbReference type="Pfam" id="PF00535">
    <property type="entry name" value="Glycos_transf_2"/>
    <property type="match status" value="1"/>
</dbReference>
<keyword evidence="16" id="KW-1185">Reference proteome</keyword>
<evidence type="ECO:0000256" key="12">
    <source>
        <dbReference type="ARBA" id="ARBA00023180"/>
    </source>
</evidence>
<dbReference type="SMART" id="SM00458">
    <property type="entry name" value="RICIN"/>
    <property type="match status" value="1"/>
</dbReference>
<evidence type="ECO:0000256" key="8">
    <source>
        <dbReference type="ARBA" id="ARBA00022989"/>
    </source>
</evidence>
<feature type="transmembrane region" description="Helical" evidence="14">
    <location>
        <begin position="39"/>
        <end position="59"/>
    </location>
</feature>
<feature type="domain" description="Ricin B lectin" evidence="15">
    <location>
        <begin position="584"/>
        <end position="705"/>
    </location>
</feature>
<reference evidence="17" key="1">
    <citation type="submission" date="2023-03" db="UniProtKB">
        <authorList>
            <consortium name="WormBaseParasite"/>
        </authorList>
    </citation>
    <scope>IDENTIFICATION</scope>
</reference>
<name>A0A9J2P5J8_ASCLU</name>
<keyword evidence="6 14" id="KW-0430">Lectin</keyword>
<dbReference type="InterPro" id="IPR000772">
    <property type="entry name" value="Ricin_B_lectin"/>
</dbReference>
<evidence type="ECO:0000313" key="17">
    <source>
        <dbReference type="WBParaSite" id="ALUE_0000515001-mRNA-1"/>
    </source>
</evidence>
<keyword evidence="12" id="KW-0325">Glycoprotein</keyword>
<comment type="similarity">
    <text evidence="4 14">Belongs to the glycosyltransferase 2 family. GalNAc-T subfamily.</text>
</comment>
<accession>A0A9J2P5J8</accession>
<dbReference type="FunFam" id="3.90.550.10:FF:000053">
    <property type="entry name" value="Polypeptide N-acetylgalactosaminyltransferase"/>
    <property type="match status" value="1"/>
</dbReference>
<dbReference type="InterPro" id="IPR001173">
    <property type="entry name" value="Glyco_trans_2-like"/>
</dbReference>
<keyword evidence="5 14" id="KW-0812">Transmembrane</keyword>
<dbReference type="GO" id="GO:0030246">
    <property type="term" value="F:carbohydrate binding"/>
    <property type="evidence" value="ECO:0007669"/>
    <property type="project" value="UniProtKB-KW"/>
</dbReference>
<evidence type="ECO:0000256" key="11">
    <source>
        <dbReference type="ARBA" id="ARBA00023157"/>
    </source>
</evidence>
<keyword evidence="13 14" id="KW-0464">Manganese</keyword>
<keyword evidence="8 14" id="KW-1133">Transmembrane helix</keyword>
<evidence type="ECO:0000256" key="3">
    <source>
        <dbReference type="ARBA" id="ARBA00004922"/>
    </source>
</evidence>